<gene>
    <name evidence="2" type="primary">yjdF</name>
    <name evidence="2" type="ORF">GCM10007907_39600</name>
</gene>
<evidence type="ECO:0000313" key="2">
    <source>
        <dbReference type="EMBL" id="GLR15170.1"/>
    </source>
</evidence>
<keyword evidence="1" id="KW-0812">Transmembrane</keyword>
<organism evidence="2 3">
    <name type="scientific">Chitinimonas prasina</name>
    <dbReference type="NCBI Taxonomy" id="1434937"/>
    <lineage>
        <taxon>Bacteria</taxon>
        <taxon>Pseudomonadati</taxon>
        <taxon>Pseudomonadota</taxon>
        <taxon>Betaproteobacteria</taxon>
        <taxon>Neisseriales</taxon>
        <taxon>Chitinibacteraceae</taxon>
        <taxon>Chitinimonas</taxon>
    </lineage>
</organism>
<feature type="transmembrane region" description="Helical" evidence="1">
    <location>
        <begin position="7"/>
        <end position="23"/>
    </location>
</feature>
<name>A0ABQ5YJI2_9NEIS</name>
<feature type="transmembrane region" description="Helical" evidence="1">
    <location>
        <begin position="134"/>
        <end position="157"/>
    </location>
</feature>
<dbReference type="Pfam" id="PF09997">
    <property type="entry name" value="DUF2238"/>
    <property type="match status" value="1"/>
</dbReference>
<dbReference type="Proteomes" id="UP001156706">
    <property type="component" value="Unassembled WGS sequence"/>
</dbReference>
<keyword evidence="3" id="KW-1185">Reference proteome</keyword>
<accession>A0ABQ5YJI2</accession>
<feature type="transmembrane region" description="Helical" evidence="1">
    <location>
        <begin position="29"/>
        <end position="44"/>
    </location>
</feature>
<keyword evidence="1" id="KW-1133">Transmembrane helix</keyword>
<dbReference type="InterPro" id="IPR014509">
    <property type="entry name" value="YjdF-like"/>
</dbReference>
<evidence type="ECO:0000313" key="3">
    <source>
        <dbReference type="Proteomes" id="UP001156706"/>
    </source>
</evidence>
<dbReference type="EMBL" id="BSOG01000007">
    <property type="protein sequence ID" value="GLR15170.1"/>
    <property type="molecule type" value="Genomic_DNA"/>
</dbReference>
<dbReference type="RefSeq" id="WP_284198241.1">
    <property type="nucleotide sequence ID" value="NZ_BSOG01000007.1"/>
</dbReference>
<protein>
    <submittedName>
        <fullName evidence="2">Membrane protein</fullName>
    </submittedName>
</protein>
<reference evidence="3" key="1">
    <citation type="journal article" date="2019" name="Int. J. Syst. Evol. Microbiol.">
        <title>The Global Catalogue of Microorganisms (GCM) 10K type strain sequencing project: providing services to taxonomists for standard genome sequencing and annotation.</title>
        <authorList>
            <consortium name="The Broad Institute Genomics Platform"/>
            <consortium name="The Broad Institute Genome Sequencing Center for Infectious Disease"/>
            <person name="Wu L."/>
            <person name="Ma J."/>
        </authorList>
    </citation>
    <scope>NUCLEOTIDE SEQUENCE [LARGE SCALE GENOMIC DNA]</scope>
    <source>
        <strain evidence="3">NBRC 110044</strain>
    </source>
</reference>
<comment type="caution">
    <text evidence="2">The sequence shown here is derived from an EMBL/GenBank/DDBJ whole genome shotgun (WGS) entry which is preliminary data.</text>
</comment>
<keyword evidence="1" id="KW-0472">Membrane</keyword>
<feature type="transmembrane region" description="Helical" evidence="1">
    <location>
        <begin position="105"/>
        <end position="122"/>
    </location>
</feature>
<sequence length="220" mass="25119">MSGKHSLMGMTLLVFGLSWLYPLWPREQALHSSLTVIGLILLYWHDRRAAMTIRAYALVCLFIAAHCLAARWLYSNVPYDRWMDAMFGWSPGQAWGVTRNHTDRLIHLLYGVCLTPALVEWLSRRYAIAWRPAAQLAVLLVVASSVAYEWFEWLIAITLSPLDAEAYNGQQGDMWDAHKDMLLATIGALCWWPFYRHHEETGYTRRLAPTVGGARVLAAK</sequence>
<feature type="transmembrane region" description="Helical" evidence="1">
    <location>
        <begin position="56"/>
        <end position="74"/>
    </location>
</feature>
<proteinExistence type="predicted"/>
<evidence type="ECO:0000256" key="1">
    <source>
        <dbReference type="SAM" id="Phobius"/>
    </source>
</evidence>